<comment type="caution">
    <text evidence="1">The sequence shown here is derived from an EMBL/GenBank/DDBJ whole genome shotgun (WGS) entry which is preliminary data.</text>
</comment>
<dbReference type="OrthoDB" id="514937at2759"/>
<name>A0A2G2X6F8_CAPBA</name>
<dbReference type="EMBL" id="MLFT02000003">
    <property type="protein sequence ID" value="PHT53095.1"/>
    <property type="molecule type" value="Genomic_DNA"/>
</dbReference>
<keyword evidence="2" id="KW-1185">Reference proteome</keyword>
<evidence type="ECO:0008006" key="3">
    <source>
        <dbReference type="Google" id="ProtNLM"/>
    </source>
</evidence>
<proteinExistence type="predicted"/>
<dbReference type="PANTHER" id="PTHR36403:SF1">
    <property type="entry name" value="PROTEIN COFACTOR ASSEMBLY OF COMPLEX C SUBUNIT B CCB2, CHLOROPLASTIC"/>
    <property type="match status" value="1"/>
</dbReference>
<gene>
    <name evidence="1" type="ORF">CQW23_07557</name>
</gene>
<sequence>MSYTCLPLKSLTPSVLPVKKYGKFISPSEFRCRKTRKSWAMIVYSRLDNSTESSNGQQQQLNLSVLRFTLGIPGLDESYLPRYIGYAFGSLLVLNHFLGSDSSAITAAQLRTEVLGVFLAVFSVVVPYLGKFLKGSVLVEERSLPEDAEQAFVISENISDTLKEDLAWGTYALLRNTSTISVLFSLQDTICARGYWRTPKDVLKSQLCDWFEKQIQQSGLSDLKETLYFPQVSDSELWEMLPKGTRSLLVQPVLQSETSDSNQKWKNDGFVLVASNNSYAYNNRDRAWVGAVAKKFEGWMKWRLASGVLCDNKVPLKLKGRFYRVAVRLAMLYGAEWNRVRNEIIREKVGIASVDDKMREGRLRWFGHVMRRGADAPVRRCERLAMDGFRRSKGRPKKHWREVIRHDMEQLQLTEDMTLDRKVWRSRIRVEG</sequence>
<dbReference type="Pfam" id="PF11152">
    <property type="entry name" value="CCB2_CCB4"/>
    <property type="match status" value="1"/>
</dbReference>
<reference evidence="1 2" key="1">
    <citation type="journal article" date="2017" name="Genome Biol.">
        <title>New reference genome sequences of hot pepper reveal the massive evolution of plant disease-resistance genes by retroduplication.</title>
        <authorList>
            <person name="Kim S."/>
            <person name="Park J."/>
            <person name="Yeom S.I."/>
            <person name="Kim Y.M."/>
            <person name="Seo E."/>
            <person name="Kim K.T."/>
            <person name="Kim M.S."/>
            <person name="Lee J.M."/>
            <person name="Cheong K."/>
            <person name="Shin H.S."/>
            <person name="Kim S.B."/>
            <person name="Han K."/>
            <person name="Lee J."/>
            <person name="Park M."/>
            <person name="Lee H.A."/>
            <person name="Lee H.Y."/>
            <person name="Lee Y."/>
            <person name="Oh S."/>
            <person name="Lee J.H."/>
            <person name="Choi E."/>
            <person name="Choi E."/>
            <person name="Lee S.E."/>
            <person name="Jeon J."/>
            <person name="Kim H."/>
            <person name="Choi G."/>
            <person name="Song H."/>
            <person name="Lee J."/>
            <person name="Lee S.C."/>
            <person name="Kwon J.K."/>
            <person name="Lee H.Y."/>
            <person name="Koo N."/>
            <person name="Hong Y."/>
            <person name="Kim R.W."/>
            <person name="Kang W.H."/>
            <person name="Huh J.H."/>
            <person name="Kang B.C."/>
            <person name="Yang T.J."/>
            <person name="Lee Y.H."/>
            <person name="Bennetzen J.L."/>
            <person name="Choi D."/>
        </authorList>
    </citation>
    <scope>NUCLEOTIDE SEQUENCE [LARGE SCALE GENOMIC DNA]</scope>
    <source>
        <strain evidence="2">cv. PBC81</strain>
    </source>
</reference>
<dbReference type="AlphaFoldDB" id="A0A2G2X6F8"/>
<reference evidence="2" key="2">
    <citation type="journal article" date="2017" name="J. Anim. Genet.">
        <title>Multiple reference genome sequences of hot pepper reveal the massive evolution of plant disease resistance genes by retroduplication.</title>
        <authorList>
            <person name="Kim S."/>
            <person name="Park J."/>
            <person name="Yeom S.-I."/>
            <person name="Kim Y.-M."/>
            <person name="Seo E."/>
            <person name="Kim K.-T."/>
            <person name="Kim M.-S."/>
            <person name="Lee J.M."/>
            <person name="Cheong K."/>
            <person name="Shin H.-S."/>
            <person name="Kim S.-B."/>
            <person name="Han K."/>
            <person name="Lee J."/>
            <person name="Park M."/>
            <person name="Lee H.-A."/>
            <person name="Lee H.-Y."/>
            <person name="Lee Y."/>
            <person name="Oh S."/>
            <person name="Lee J.H."/>
            <person name="Choi E."/>
            <person name="Choi E."/>
            <person name="Lee S.E."/>
            <person name="Jeon J."/>
            <person name="Kim H."/>
            <person name="Choi G."/>
            <person name="Song H."/>
            <person name="Lee J."/>
            <person name="Lee S.-C."/>
            <person name="Kwon J.-K."/>
            <person name="Lee H.-Y."/>
            <person name="Koo N."/>
            <person name="Hong Y."/>
            <person name="Kim R.W."/>
            <person name="Kang W.-H."/>
            <person name="Huh J.H."/>
            <person name="Kang B.-C."/>
            <person name="Yang T.-J."/>
            <person name="Lee Y.-H."/>
            <person name="Bennetzen J.L."/>
            <person name="Choi D."/>
        </authorList>
    </citation>
    <scope>NUCLEOTIDE SEQUENCE [LARGE SCALE GENOMIC DNA]</scope>
    <source>
        <strain evidence="2">cv. PBC81</strain>
    </source>
</reference>
<dbReference type="PANTHER" id="PTHR36403">
    <property type="entry name" value="PROTEIN COFACTOR ASSEMBLY OF COMPLEX C SUBUNIT B CCB2, CHLOROPLASTIC"/>
    <property type="match status" value="1"/>
</dbReference>
<dbReference type="GO" id="GO:0010190">
    <property type="term" value="P:cytochrome b6f complex assembly"/>
    <property type="evidence" value="ECO:0007669"/>
    <property type="project" value="InterPro"/>
</dbReference>
<dbReference type="InterPro" id="IPR021325">
    <property type="entry name" value="CCB2/CCB4"/>
</dbReference>
<accession>A0A2G2X6F8</accession>
<protein>
    <recommendedName>
        <fullName evidence="3">Protein COFACTOR ASSEMBLY OF COMPLEX C SUBUNIT B CCB2, chloroplastic</fullName>
    </recommendedName>
</protein>
<dbReference type="STRING" id="33114.A0A2G2X6F8"/>
<dbReference type="InterPro" id="IPR044970">
    <property type="entry name" value="CCB2"/>
</dbReference>
<organism evidence="1 2">
    <name type="scientific">Capsicum baccatum</name>
    <name type="common">Peruvian pepper</name>
    <dbReference type="NCBI Taxonomy" id="33114"/>
    <lineage>
        <taxon>Eukaryota</taxon>
        <taxon>Viridiplantae</taxon>
        <taxon>Streptophyta</taxon>
        <taxon>Embryophyta</taxon>
        <taxon>Tracheophyta</taxon>
        <taxon>Spermatophyta</taxon>
        <taxon>Magnoliopsida</taxon>
        <taxon>eudicotyledons</taxon>
        <taxon>Gunneridae</taxon>
        <taxon>Pentapetalae</taxon>
        <taxon>asterids</taxon>
        <taxon>lamiids</taxon>
        <taxon>Solanales</taxon>
        <taxon>Solanaceae</taxon>
        <taxon>Solanoideae</taxon>
        <taxon>Capsiceae</taxon>
        <taxon>Capsicum</taxon>
    </lineage>
</organism>
<evidence type="ECO:0000313" key="2">
    <source>
        <dbReference type="Proteomes" id="UP000224567"/>
    </source>
</evidence>
<dbReference type="Proteomes" id="UP000224567">
    <property type="component" value="Unassembled WGS sequence"/>
</dbReference>
<evidence type="ECO:0000313" key="1">
    <source>
        <dbReference type="EMBL" id="PHT53095.1"/>
    </source>
</evidence>